<keyword evidence="3" id="KW-1185">Reference proteome</keyword>
<dbReference type="AlphaFoldDB" id="A0A2A2LQL8"/>
<dbReference type="Proteomes" id="UP000218231">
    <property type="component" value="Unassembled WGS sequence"/>
</dbReference>
<gene>
    <name evidence="2" type="ORF">WR25_06039</name>
</gene>
<reference evidence="2 3" key="1">
    <citation type="journal article" date="2017" name="Curr. Biol.">
        <title>Genome architecture and evolution of a unichromosomal asexual nematode.</title>
        <authorList>
            <person name="Fradin H."/>
            <person name="Zegar C."/>
            <person name="Gutwein M."/>
            <person name="Lucas J."/>
            <person name="Kovtun M."/>
            <person name="Corcoran D."/>
            <person name="Baugh L.R."/>
            <person name="Kiontke K."/>
            <person name="Gunsalus K."/>
            <person name="Fitch D.H."/>
            <person name="Piano F."/>
        </authorList>
    </citation>
    <scope>NUCLEOTIDE SEQUENCE [LARGE SCALE GENOMIC DNA]</scope>
    <source>
        <strain evidence="2">PF1309</strain>
    </source>
</reference>
<accession>A0A2A2LQL8</accession>
<evidence type="ECO:0000256" key="1">
    <source>
        <dbReference type="SAM" id="MobiDB-lite"/>
    </source>
</evidence>
<sequence length="160" mass="16997">MSEKGGPPPVFPSEGGESSSAQTHSAPTPNAAPSHVADPPYPVLDPPYPVLDQQQPQPAPIYNEPPPSYQNAMAFPAYTQPASNPAFPPKPNQPPIYYQPPTITQTVLPQPPSQPSILPNTSVIVTVQHGTPCRACAVCRALCRIDARIAVALPKSVNQH</sequence>
<feature type="compositionally biased region" description="Pro residues" evidence="1">
    <location>
        <begin position="57"/>
        <end position="68"/>
    </location>
</feature>
<comment type="caution">
    <text evidence="2">The sequence shown here is derived from an EMBL/GenBank/DDBJ whole genome shotgun (WGS) entry which is preliminary data.</text>
</comment>
<feature type="compositionally biased region" description="Polar residues" evidence="1">
    <location>
        <begin position="16"/>
        <end position="28"/>
    </location>
</feature>
<protein>
    <submittedName>
        <fullName evidence="2">Uncharacterized protein</fullName>
    </submittedName>
</protein>
<feature type="compositionally biased region" description="Pro residues" evidence="1">
    <location>
        <begin position="1"/>
        <end position="11"/>
    </location>
</feature>
<feature type="compositionally biased region" description="Pro residues" evidence="1">
    <location>
        <begin position="86"/>
        <end position="98"/>
    </location>
</feature>
<proteinExistence type="predicted"/>
<evidence type="ECO:0000313" key="2">
    <source>
        <dbReference type="EMBL" id="PAV88470.1"/>
    </source>
</evidence>
<dbReference type="EMBL" id="LIAE01006519">
    <property type="protein sequence ID" value="PAV88470.1"/>
    <property type="molecule type" value="Genomic_DNA"/>
</dbReference>
<organism evidence="2 3">
    <name type="scientific">Diploscapter pachys</name>
    <dbReference type="NCBI Taxonomy" id="2018661"/>
    <lineage>
        <taxon>Eukaryota</taxon>
        <taxon>Metazoa</taxon>
        <taxon>Ecdysozoa</taxon>
        <taxon>Nematoda</taxon>
        <taxon>Chromadorea</taxon>
        <taxon>Rhabditida</taxon>
        <taxon>Rhabditina</taxon>
        <taxon>Rhabditomorpha</taxon>
        <taxon>Rhabditoidea</taxon>
        <taxon>Rhabditidae</taxon>
        <taxon>Diploscapter</taxon>
    </lineage>
</organism>
<feature type="region of interest" description="Disordered" evidence="1">
    <location>
        <begin position="1"/>
        <end position="103"/>
    </location>
</feature>
<name>A0A2A2LQL8_9BILA</name>
<evidence type="ECO:0000313" key="3">
    <source>
        <dbReference type="Proteomes" id="UP000218231"/>
    </source>
</evidence>
<feature type="compositionally biased region" description="Pro residues" evidence="1">
    <location>
        <begin position="39"/>
        <end position="49"/>
    </location>
</feature>